<keyword evidence="2" id="KW-1185">Reference proteome</keyword>
<protein>
    <submittedName>
        <fullName evidence="1">Uncharacterized protein</fullName>
    </submittedName>
</protein>
<proteinExistence type="predicted"/>
<name>U3A8G0_9RHOB</name>
<accession>U3A8G0</accession>
<gene>
    <name evidence="1" type="ORF">MBELCI_0001</name>
</gene>
<dbReference type="Proteomes" id="UP000016566">
    <property type="component" value="Unassembled WGS sequence"/>
</dbReference>
<reference evidence="1" key="1">
    <citation type="journal article" date="2013" name="Genome Announc.">
        <title>Draft Genome Sequence of Loktanella cinnabarina LL-001T, Isolated from Deep-Sea Floor Sediment.</title>
        <authorList>
            <person name="Nishi S."/>
            <person name="Tsubouchi T."/>
            <person name="Takaki Y."/>
            <person name="Koyanagi R."/>
            <person name="Satoh N."/>
            <person name="Maruyama T."/>
            <person name="Hatada Y."/>
        </authorList>
    </citation>
    <scope>NUCLEOTIDE SEQUENCE [LARGE SCALE GENOMIC DNA]</scope>
    <source>
        <strain evidence="1">LL-001</strain>
    </source>
</reference>
<sequence length="64" mass="7163">MVDLLATEERSLCFCLEGLSALSQKLRICRDRNEPLMVGLGFTQFDFLLEEPQTKSFAQAPASP</sequence>
<dbReference type="EMBL" id="BATB01000001">
    <property type="protein sequence ID" value="GAD53949.1"/>
    <property type="molecule type" value="Genomic_DNA"/>
</dbReference>
<evidence type="ECO:0000313" key="2">
    <source>
        <dbReference type="Proteomes" id="UP000016566"/>
    </source>
</evidence>
<comment type="caution">
    <text evidence="1">The sequence shown here is derived from an EMBL/GenBank/DDBJ whole genome shotgun (WGS) entry which is preliminary data.</text>
</comment>
<dbReference type="AlphaFoldDB" id="U3A8G0"/>
<organism evidence="1 2">
    <name type="scientific">Limimaricola cinnabarinus LL-001</name>
    <dbReference type="NCBI Taxonomy" id="1337093"/>
    <lineage>
        <taxon>Bacteria</taxon>
        <taxon>Pseudomonadati</taxon>
        <taxon>Pseudomonadota</taxon>
        <taxon>Alphaproteobacteria</taxon>
        <taxon>Rhodobacterales</taxon>
        <taxon>Paracoccaceae</taxon>
        <taxon>Limimaricola</taxon>
    </lineage>
</organism>
<evidence type="ECO:0000313" key="1">
    <source>
        <dbReference type="EMBL" id="GAD53949.1"/>
    </source>
</evidence>